<reference evidence="2 3" key="2">
    <citation type="journal article" date="2023" name="Mol. Biol. Evol.">
        <title>Genomics of Secondarily Temperate Adaptation in the Only Non-Antarctic Icefish.</title>
        <authorList>
            <person name="Rivera-Colon A.G."/>
            <person name="Rayamajhi N."/>
            <person name="Minhas B.F."/>
            <person name="Madrigal G."/>
            <person name="Bilyk K.T."/>
            <person name="Yoon V."/>
            <person name="Hune M."/>
            <person name="Gregory S."/>
            <person name="Cheng C.H.C."/>
            <person name="Catchen J.M."/>
        </authorList>
    </citation>
    <scope>NUCLEOTIDE SEQUENCE [LARGE SCALE GENOMIC DNA]</scope>
    <source>
        <strain evidence="2">JMC-PN-2008</strain>
    </source>
</reference>
<dbReference type="AlphaFoldDB" id="A0AAN8AX85"/>
<organism evidence="2 3">
    <name type="scientific">Eleginops maclovinus</name>
    <name type="common">Patagonian blennie</name>
    <name type="synonym">Eleginus maclovinus</name>
    <dbReference type="NCBI Taxonomy" id="56733"/>
    <lineage>
        <taxon>Eukaryota</taxon>
        <taxon>Metazoa</taxon>
        <taxon>Chordata</taxon>
        <taxon>Craniata</taxon>
        <taxon>Vertebrata</taxon>
        <taxon>Euteleostomi</taxon>
        <taxon>Actinopterygii</taxon>
        <taxon>Neopterygii</taxon>
        <taxon>Teleostei</taxon>
        <taxon>Neoteleostei</taxon>
        <taxon>Acanthomorphata</taxon>
        <taxon>Eupercaria</taxon>
        <taxon>Perciformes</taxon>
        <taxon>Notothenioidei</taxon>
        <taxon>Eleginopidae</taxon>
        <taxon>Eleginops</taxon>
    </lineage>
</organism>
<name>A0AAN8AX85_ELEMC</name>
<protein>
    <submittedName>
        <fullName evidence="2">Uncharacterized protein</fullName>
    </submittedName>
</protein>
<keyword evidence="3" id="KW-1185">Reference proteome</keyword>
<keyword evidence="1" id="KW-0812">Transmembrane</keyword>
<keyword evidence="1" id="KW-0472">Membrane</keyword>
<reference evidence="2 3" key="1">
    <citation type="journal article" date="2023" name="Genes (Basel)">
        <title>Chromosome-Level Genome Assembly and Circadian Gene Repertoire of the Patagonia Blennie Eleginops maclovinus-The Closest Ancestral Proxy of Antarctic Cryonotothenioids.</title>
        <authorList>
            <person name="Cheng C.C."/>
            <person name="Rivera-Colon A.G."/>
            <person name="Minhas B.F."/>
            <person name="Wilson L."/>
            <person name="Rayamajhi N."/>
            <person name="Vargas-Chacoff L."/>
            <person name="Catchen J.M."/>
        </authorList>
    </citation>
    <scope>NUCLEOTIDE SEQUENCE [LARGE SCALE GENOMIC DNA]</scope>
    <source>
        <strain evidence="2">JMC-PN-2008</strain>
    </source>
</reference>
<proteinExistence type="predicted"/>
<dbReference type="Proteomes" id="UP001346869">
    <property type="component" value="Unassembled WGS sequence"/>
</dbReference>
<evidence type="ECO:0000256" key="1">
    <source>
        <dbReference type="SAM" id="Phobius"/>
    </source>
</evidence>
<evidence type="ECO:0000313" key="2">
    <source>
        <dbReference type="EMBL" id="KAK5873089.1"/>
    </source>
</evidence>
<gene>
    <name evidence="2" type="ORF">PBY51_013733</name>
</gene>
<keyword evidence="1" id="KW-1133">Transmembrane helix</keyword>
<accession>A0AAN8AX85</accession>
<dbReference type="EMBL" id="JAUZQC010000004">
    <property type="protein sequence ID" value="KAK5873089.1"/>
    <property type="molecule type" value="Genomic_DNA"/>
</dbReference>
<evidence type="ECO:0000313" key="3">
    <source>
        <dbReference type="Proteomes" id="UP001346869"/>
    </source>
</evidence>
<sequence length="76" mass="8502">MKGRENIPDSRYQHNSPPIVLPLEGLILQERDGESFVFLHPAAFLGLMSLPFPCLLYFPFHSRGLIGGFECANIDA</sequence>
<comment type="caution">
    <text evidence="2">The sequence shown here is derived from an EMBL/GenBank/DDBJ whole genome shotgun (WGS) entry which is preliminary data.</text>
</comment>
<feature type="transmembrane region" description="Helical" evidence="1">
    <location>
        <begin position="38"/>
        <end position="58"/>
    </location>
</feature>